<dbReference type="EMBL" id="JANJYJ010000004">
    <property type="protein sequence ID" value="KAK3218091.1"/>
    <property type="molecule type" value="Genomic_DNA"/>
</dbReference>
<gene>
    <name evidence="1" type="ORF">Dsin_012061</name>
</gene>
<reference evidence="1" key="1">
    <citation type="journal article" date="2023" name="Plant J.">
        <title>Genome sequences and population genomics provide insights into the demographic history, inbreeding, and mutation load of two 'living fossil' tree species of Dipteronia.</title>
        <authorList>
            <person name="Feng Y."/>
            <person name="Comes H.P."/>
            <person name="Chen J."/>
            <person name="Zhu S."/>
            <person name="Lu R."/>
            <person name="Zhang X."/>
            <person name="Li P."/>
            <person name="Qiu J."/>
            <person name="Olsen K.M."/>
            <person name="Qiu Y."/>
        </authorList>
    </citation>
    <scope>NUCLEOTIDE SEQUENCE</scope>
    <source>
        <strain evidence="1">NBL</strain>
    </source>
</reference>
<name>A0AAE0E7N8_9ROSI</name>
<protein>
    <submittedName>
        <fullName evidence="1">Uncharacterized protein</fullName>
    </submittedName>
</protein>
<organism evidence="1 2">
    <name type="scientific">Dipteronia sinensis</name>
    <dbReference type="NCBI Taxonomy" id="43782"/>
    <lineage>
        <taxon>Eukaryota</taxon>
        <taxon>Viridiplantae</taxon>
        <taxon>Streptophyta</taxon>
        <taxon>Embryophyta</taxon>
        <taxon>Tracheophyta</taxon>
        <taxon>Spermatophyta</taxon>
        <taxon>Magnoliopsida</taxon>
        <taxon>eudicotyledons</taxon>
        <taxon>Gunneridae</taxon>
        <taxon>Pentapetalae</taxon>
        <taxon>rosids</taxon>
        <taxon>malvids</taxon>
        <taxon>Sapindales</taxon>
        <taxon>Sapindaceae</taxon>
        <taxon>Hippocastanoideae</taxon>
        <taxon>Acereae</taxon>
        <taxon>Dipteronia</taxon>
    </lineage>
</organism>
<proteinExistence type="predicted"/>
<dbReference type="InterPro" id="IPR015421">
    <property type="entry name" value="PyrdxlP-dep_Trfase_major"/>
</dbReference>
<dbReference type="Gene3D" id="3.40.640.10">
    <property type="entry name" value="Type I PLP-dependent aspartate aminotransferase-like (Major domain)"/>
    <property type="match status" value="1"/>
</dbReference>
<dbReference type="AlphaFoldDB" id="A0AAE0E7N8"/>
<accession>A0AAE0E7N8</accession>
<evidence type="ECO:0000313" key="2">
    <source>
        <dbReference type="Proteomes" id="UP001281410"/>
    </source>
</evidence>
<comment type="caution">
    <text evidence="1">The sequence shown here is derived from an EMBL/GenBank/DDBJ whole genome shotgun (WGS) entry which is preliminary data.</text>
</comment>
<dbReference type="Proteomes" id="UP001281410">
    <property type="component" value="Unassembled WGS sequence"/>
</dbReference>
<evidence type="ECO:0000313" key="1">
    <source>
        <dbReference type="EMBL" id="KAK3218091.1"/>
    </source>
</evidence>
<keyword evidence="2" id="KW-1185">Reference proteome</keyword>
<sequence length="119" mass="13451">MKKNPARTLESSPYHEGCWMVLIDAAKGFATQPPDLFNYPADLVVAIFYKETLFWTSTGSFVYSFNIHRDLCYALCLYRLKPVSHGTVAASIADIDFVRRRQGIEELFEDGSASFLSKS</sequence>